<dbReference type="EMBL" id="JAASQJ010000001">
    <property type="protein sequence ID" value="NIJ51658.1"/>
    <property type="molecule type" value="Genomic_DNA"/>
</dbReference>
<comment type="caution">
    <text evidence="2">The sequence shown here is derived from an EMBL/GenBank/DDBJ whole genome shotgun (WGS) entry which is preliminary data.</text>
</comment>
<dbReference type="Pfam" id="PF13618">
    <property type="entry name" value="Gluconate_2-dh3"/>
    <property type="match status" value="1"/>
</dbReference>
<accession>A0ABX0UGM9</accession>
<dbReference type="InterPro" id="IPR027056">
    <property type="entry name" value="Gluconate_2DH_su3"/>
</dbReference>
<feature type="signal peptide" evidence="1">
    <location>
        <begin position="1"/>
        <end position="24"/>
    </location>
</feature>
<evidence type="ECO:0000313" key="3">
    <source>
        <dbReference type="Proteomes" id="UP001179181"/>
    </source>
</evidence>
<gene>
    <name evidence="2" type="ORF">FHS68_000814</name>
</gene>
<keyword evidence="1" id="KW-0732">Signal</keyword>
<feature type="chain" id="PRO_5046284970" description="Gluconate 2-dehydrogenase subunit 3 family protein" evidence="1">
    <location>
        <begin position="25"/>
        <end position="173"/>
    </location>
</feature>
<reference evidence="2 3" key="1">
    <citation type="submission" date="2020-03" db="EMBL/GenBank/DDBJ databases">
        <title>Genomic Encyclopedia of Type Strains, Phase IV (KMG-IV): sequencing the most valuable type-strain genomes for metagenomic binning, comparative biology and taxonomic classification.</title>
        <authorList>
            <person name="Goeker M."/>
        </authorList>
    </citation>
    <scope>NUCLEOTIDE SEQUENCE [LARGE SCALE GENOMIC DNA]</scope>
    <source>
        <strain evidence="2 3">DSM 102865</strain>
    </source>
</reference>
<organism evidence="2 3">
    <name type="scientific">Dyadobacter arcticus</name>
    <dbReference type="NCBI Taxonomy" id="1078754"/>
    <lineage>
        <taxon>Bacteria</taxon>
        <taxon>Pseudomonadati</taxon>
        <taxon>Bacteroidota</taxon>
        <taxon>Cytophagia</taxon>
        <taxon>Cytophagales</taxon>
        <taxon>Spirosomataceae</taxon>
        <taxon>Dyadobacter</taxon>
    </lineage>
</organism>
<evidence type="ECO:0000256" key="1">
    <source>
        <dbReference type="SAM" id="SignalP"/>
    </source>
</evidence>
<name>A0ABX0UGM9_9BACT</name>
<keyword evidence="3" id="KW-1185">Reference proteome</keyword>
<dbReference type="Proteomes" id="UP001179181">
    <property type="component" value="Unassembled WGS sequence"/>
</dbReference>
<proteinExistence type="predicted"/>
<dbReference type="RefSeq" id="WP_229211758.1">
    <property type="nucleotide sequence ID" value="NZ_JAASQJ010000001.1"/>
</dbReference>
<evidence type="ECO:0008006" key="4">
    <source>
        <dbReference type="Google" id="ProtNLM"/>
    </source>
</evidence>
<sequence length="173" mass="18791">MERRVALRSMALAVGAMANLPSWASGWSKGSFPKGTLLAADQAKNLSAMVEAIIPKTDTPGAGELGVGDFVQKMVKDCYDKKAQATLSNGISNLDAQSNKKFGKSYADASKDQKLQLLQELEKSTDAEQKAFFGMVKNLTIQGYMSSEYVMTNITHYEMVPARYHGCVPVKKG</sequence>
<evidence type="ECO:0000313" key="2">
    <source>
        <dbReference type="EMBL" id="NIJ51658.1"/>
    </source>
</evidence>
<protein>
    <recommendedName>
        <fullName evidence="4">Gluconate 2-dehydrogenase subunit 3 family protein</fullName>
    </recommendedName>
</protein>